<dbReference type="Pfam" id="PF02656">
    <property type="entry name" value="DUF202"/>
    <property type="match status" value="1"/>
</dbReference>
<evidence type="ECO:0000256" key="3">
    <source>
        <dbReference type="ARBA" id="ARBA00022989"/>
    </source>
</evidence>
<dbReference type="Proteomes" id="UP000012170">
    <property type="component" value="Chromosome"/>
</dbReference>
<comment type="subcellular location">
    <subcellularLocation>
        <location evidence="1">Endomembrane system</location>
        <topology evidence="1">Multi-pass membrane protein</topology>
    </subcellularLocation>
</comment>
<sequence length="129" mass="13460">MTAPDPGSPPGDRRFPRSVYRAGAEPDVRFTLANERPFLAWIRTSLALIAGGVALEALGLGLQPGFRLAASIVLIVTGIAAPAQAWVGWMRTERALRRDRPLPSAALSLPLGIAVVAAGALVLLGVLTA</sequence>
<evidence type="ECO:0000256" key="5">
    <source>
        <dbReference type="SAM" id="Phobius"/>
    </source>
</evidence>
<evidence type="ECO:0000313" key="7">
    <source>
        <dbReference type="EMBL" id="CCE76727.1"/>
    </source>
</evidence>
<feature type="transmembrane region" description="Helical" evidence="5">
    <location>
        <begin position="38"/>
        <end position="61"/>
    </location>
</feature>
<dbReference type="GO" id="GO:0012505">
    <property type="term" value="C:endomembrane system"/>
    <property type="evidence" value="ECO:0007669"/>
    <property type="project" value="UniProtKB-SubCell"/>
</dbReference>
<proteinExistence type="predicted"/>
<gene>
    <name evidence="7" type="ORF">CMN_02800</name>
</gene>
<evidence type="ECO:0000259" key="6">
    <source>
        <dbReference type="Pfam" id="PF02656"/>
    </source>
</evidence>
<dbReference type="GeneID" id="92984539"/>
<reference evidence="7 8" key="1">
    <citation type="submission" date="2011-11" db="EMBL/GenBank/DDBJ databases">
        <authorList>
            <person name="Gartemann K."/>
        </authorList>
    </citation>
    <scope>NUCLEOTIDE SEQUENCE [LARGE SCALE GENOMIC DNA]</scope>
    <source>
        <strain evidence="8">NCPPB 2581</strain>
    </source>
</reference>
<dbReference type="AlphaFoldDB" id="A0AAI9EKC8"/>
<feature type="domain" description="DUF202" evidence="6">
    <location>
        <begin position="29"/>
        <end position="95"/>
    </location>
</feature>
<evidence type="ECO:0000256" key="2">
    <source>
        <dbReference type="ARBA" id="ARBA00022692"/>
    </source>
</evidence>
<keyword evidence="2 5" id="KW-0812">Transmembrane</keyword>
<accession>A0AAI9EKC8</accession>
<organism evidence="7 8">
    <name type="scientific">Clavibacter nebraskensis NCPPB 2581</name>
    <dbReference type="NCBI Taxonomy" id="1097677"/>
    <lineage>
        <taxon>Bacteria</taxon>
        <taxon>Bacillati</taxon>
        <taxon>Actinomycetota</taxon>
        <taxon>Actinomycetes</taxon>
        <taxon>Micrococcales</taxon>
        <taxon>Microbacteriaceae</taxon>
        <taxon>Clavibacter</taxon>
    </lineage>
</organism>
<name>A0AAI9EKC8_9MICO</name>
<feature type="transmembrane region" description="Helical" evidence="5">
    <location>
        <begin position="107"/>
        <end position="127"/>
    </location>
</feature>
<dbReference type="RefSeq" id="WP_015491395.1">
    <property type="nucleotide sequence ID" value="NC_020891.1"/>
</dbReference>
<dbReference type="EMBL" id="HE614873">
    <property type="protein sequence ID" value="CCE76727.1"/>
    <property type="molecule type" value="Genomic_DNA"/>
</dbReference>
<keyword evidence="3 5" id="KW-1133">Transmembrane helix</keyword>
<keyword evidence="4 5" id="KW-0472">Membrane</keyword>
<feature type="transmembrane region" description="Helical" evidence="5">
    <location>
        <begin position="68"/>
        <end position="87"/>
    </location>
</feature>
<evidence type="ECO:0000256" key="4">
    <source>
        <dbReference type="ARBA" id="ARBA00023136"/>
    </source>
</evidence>
<dbReference type="KEGG" id="cmc:CMN_02800"/>
<reference evidence="8" key="2">
    <citation type="submission" date="2013-04" db="EMBL/GenBank/DDBJ databases">
        <title>The genome sequence of the maize-pathogen Clavibacter michiganensis subsp. nebraskensis.</title>
        <authorList>
            <person name="Gartemann K.H."/>
            <person name="Blom J."/>
            <person name="Dreiseikelmann B."/>
            <person name="Fluegel M."/>
            <person name="Jaenicke S."/>
            <person name="Linke B."/>
            <person name="Sczcepanowski R."/>
            <person name="Wittmann J."/>
            <person name="Goesmann A."/>
            <person name="Puehler A."/>
            <person name="Eichenlaub R."/>
            <person name="Rueckert C."/>
        </authorList>
    </citation>
    <scope>NUCLEOTIDE SEQUENCE [LARGE SCALE GENOMIC DNA]</scope>
    <source>
        <strain evidence="8">NCPPB 2581</strain>
    </source>
</reference>
<dbReference type="InterPro" id="IPR003807">
    <property type="entry name" value="DUF202"/>
</dbReference>
<protein>
    <submittedName>
        <fullName evidence="7">Conserved membrane protein</fullName>
    </submittedName>
</protein>
<evidence type="ECO:0000256" key="1">
    <source>
        <dbReference type="ARBA" id="ARBA00004127"/>
    </source>
</evidence>
<evidence type="ECO:0000313" key="8">
    <source>
        <dbReference type="Proteomes" id="UP000012170"/>
    </source>
</evidence>